<dbReference type="OrthoDB" id="9804819at2"/>
<dbReference type="InterPro" id="IPR051782">
    <property type="entry name" value="ABC_Transporter_VariousFunc"/>
</dbReference>
<sequence>MIKINELTKNFEDICAVNHVSITVPDGVMFGLLGTNGAGKSTLLRMLAGILEPDGGDIYIDNEEDHTHLTCKENFFYLPDSPYYFSNASIEEMARFYRNQYPQLDIEAVHYMSGALNLDILCPLRTFSKGMKRQAFLLLALSSNTKYLICDEVFDGLDPIITEVMKNLIRQEMKERELTVIVASHRLRDLQDICHNIAILHRGGILTAGELKGRATDIHKIQCVFEHVNLDYLKNLLDVMHCQRDGYFTTLIIRGGIEVIMKGIALADPVFSREVPLTLEETFMTVMEGTGYDVSKIL</sequence>
<dbReference type="SMART" id="SM00382">
    <property type="entry name" value="AAA"/>
    <property type="match status" value="1"/>
</dbReference>
<dbReference type="InterPro" id="IPR003439">
    <property type="entry name" value="ABC_transporter-like_ATP-bd"/>
</dbReference>
<dbReference type="PANTHER" id="PTHR42939:SF1">
    <property type="entry name" value="ABC TRANSPORTER ATP-BINDING PROTEIN ALBC-RELATED"/>
    <property type="match status" value="1"/>
</dbReference>
<dbReference type="CDD" id="cd03230">
    <property type="entry name" value="ABC_DR_subfamily_A"/>
    <property type="match status" value="1"/>
</dbReference>
<evidence type="ECO:0000313" key="5">
    <source>
        <dbReference type="EMBL" id="TCS75438.1"/>
    </source>
</evidence>
<gene>
    <name evidence="5" type="ORF">EDD59_12951</name>
</gene>
<protein>
    <submittedName>
        <fullName evidence="5">ABC-2 type transport system ATP-binding protein</fullName>
    </submittedName>
</protein>
<dbReference type="InterPro" id="IPR003593">
    <property type="entry name" value="AAA+_ATPase"/>
</dbReference>
<dbReference type="GO" id="GO:0016887">
    <property type="term" value="F:ATP hydrolysis activity"/>
    <property type="evidence" value="ECO:0007669"/>
    <property type="project" value="InterPro"/>
</dbReference>
<dbReference type="GO" id="GO:0005524">
    <property type="term" value="F:ATP binding"/>
    <property type="evidence" value="ECO:0007669"/>
    <property type="project" value="UniProtKB-KW"/>
</dbReference>
<evidence type="ECO:0000256" key="2">
    <source>
        <dbReference type="ARBA" id="ARBA00022741"/>
    </source>
</evidence>
<dbReference type="Proteomes" id="UP000295726">
    <property type="component" value="Unassembled WGS sequence"/>
</dbReference>
<reference evidence="5 6" key="1">
    <citation type="submission" date="2019-03" db="EMBL/GenBank/DDBJ databases">
        <title>Genomic Encyclopedia of Type Strains, Phase IV (KMG-IV): sequencing the most valuable type-strain genomes for metagenomic binning, comparative biology and taxonomic classification.</title>
        <authorList>
            <person name="Goeker M."/>
        </authorList>
    </citation>
    <scope>NUCLEOTIDE SEQUENCE [LARGE SCALE GENOMIC DNA]</scope>
    <source>
        <strain evidence="5 6">DSM 29489</strain>
    </source>
</reference>
<dbReference type="Pfam" id="PF00005">
    <property type="entry name" value="ABC_tran"/>
    <property type="match status" value="1"/>
</dbReference>
<accession>A0A4R3K1H3</accession>
<evidence type="ECO:0000259" key="4">
    <source>
        <dbReference type="PROSITE" id="PS50893"/>
    </source>
</evidence>
<keyword evidence="1" id="KW-0813">Transport</keyword>
<dbReference type="PANTHER" id="PTHR42939">
    <property type="entry name" value="ABC TRANSPORTER ATP-BINDING PROTEIN ALBC-RELATED"/>
    <property type="match status" value="1"/>
</dbReference>
<dbReference type="Gene3D" id="3.40.50.300">
    <property type="entry name" value="P-loop containing nucleotide triphosphate hydrolases"/>
    <property type="match status" value="1"/>
</dbReference>
<name>A0A4R3K1H3_9FIRM</name>
<dbReference type="RefSeq" id="WP_132383370.1">
    <property type="nucleotide sequence ID" value="NZ_DAIQXH010000239.1"/>
</dbReference>
<proteinExistence type="predicted"/>
<dbReference type="AlphaFoldDB" id="A0A4R3K1H3"/>
<dbReference type="SUPFAM" id="SSF52540">
    <property type="entry name" value="P-loop containing nucleoside triphosphate hydrolases"/>
    <property type="match status" value="1"/>
</dbReference>
<dbReference type="EMBL" id="SLZZ01000029">
    <property type="protein sequence ID" value="TCS75438.1"/>
    <property type="molecule type" value="Genomic_DNA"/>
</dbReference>
<keyword evidence="2" id="KW-0547">Nucleotide-binding</keyword>
<evidence type="ECO:0000256" key="3">
    <source>
        <dbReference type="ARBA" id="ARBA00022840"/>
    </source>
</evidence>
<dbReference type="PROSITE" id="PS50893">
    <property type="entry name" value="ABC_TRANSPORTER_2"/>
    <property type="match status" value="1"/>
</dbReference>
<organism evidence="5 6">
    <name type="scientific">Muricomes intestini</name>
    <dbReference type="NCBI Taxonomy" id="1796634"/>
    <lineage>
        <taxon>Bacteria</taxon>
        <taxon>Bacillati</taxon>
        <taxon>Bacillota</taxon>
        <taxon>Clostridia</taxon>
        <taxon>Lachnospirales</taxon>
        <taxon>Lachnospiraceae</taxon>
        <taxon>Muricomes</taxon>
    </lineage>
</organism>
<comment type="caution">
    <text evidence="5">The sequence shown here is derived from an EMBL/GenBank/DDBJ whole genome shotgun (WGS) entry which is preliminary data.</text>
</comment>
<dbReference type="InterPro" id="IPR027417">
    <property type="entry name" value="P-loop_NTPase"/>
</dbReference>
<keyword evidence="6" id="KW-1185">Reference proteome</keyword>
<evidence type="ECO:0000313" key="6">
    <source>
        <dbReference type="Proteomes" id="UP000295726"/>
    </source>
</evidence>
<feature type="domain" description="ABC transporter" evidence="4">
    <location>
        <begin position="2"/>
        <end position="227"/>
    </location>
</feature>
<keyword evidence="3 5" id="KW-0067">ATP-binding</keyword>
<evidence type="ECO:0000256" key="1">
    <source>
        <dbReference type="ARBA" id="ARBA00022448"/>
    </source>
</evidence>